<dbReference type="GO" id="GO:0022857">
    <property type="term" value="F:transmembrane transporter activity"/>
    <property type="evidence" value="ECO:0007669"/>
    <property type="project" value="InterPro"/>
</dbReference>
<evidence type="ECO:0000256" key="3">
    <source>
        <dbReference type="ARBA" id="ARBA00022475"/>
    </source>
</evidence>
<evidence type="ECO:0000256" key="8">
    <source>
        <dbReference type="SAM" id="Phobius"/>
    </source>
</evidence>
<evidence type="ECO:0000256" key="6">
    <source>
        <dbReference type="ARBA" id="ARBA00023136"/>
    </source>
</evidence>
<dbReference type="PANTHER" id="PTHR30561">
    <property type="entry name" value="SMR FAMILY PROTON-DEPENDENT DRUG EFFLUX TRANSPORTER SUGE"/>
    <property type="match status" value="1"/>
</dbReference>
<keyword evidence="3" id="KW-1003">Cell membrane</keyword>
<dbReference type="SUPFAM" id="SSF103481">
    <property type="entry name" value="Multidrug resistance efflux transporter EmrE"/>
    <property type="match status" value="1"/>
</dbReference>
<keyword evidence="6 8" id="KW-0472">Membrane</keyword>
<organism evidence="9 10">
    <name type="scientific">Leucobacter massiliensis</name>
    <dbReference type="NCBI Taxonomy" id="1686285"/>
    <lineage>
        <taxon>Bacteria</taxon>
        <taxon>Bacillati</taxon>
        <taxon>Actinomycetota</taxon>
        <taxon>Actinomycetes</taxon>
        <taxon>Micrococcales</taxon>
        <taxon>Microbacteriaceae</taxon>
        <taxon>Leucobacter</taxon>
    </lineage>
</organism>
<dbReference type="RefSeq" id="WP_105805307.1">
    <property type="nucleotide sequence ID" value="NZ_MWZD01000017.1"/>
</dbReference>
<feature type="transmembrane region" description="Helical" evidence="8">
    <location>
        <begin position="104"/>
        <end position="123"/>
    </location>
</feature>
<dbReference type="Proteomes" id="UP000238650">
    <property type="component" value="Unassembled WGS sequence"/>
</dbReference>
<dbReference type="Gene3D" id="1.10.3730.20">
    <property type="match status" value="1"/>
</dbReference>
<proteinExistence type="inferred from homology"/>
<comment type="similarity">
    <text evidence="7">Belongs to the drug/metabolite transporter (DMT) superfamily. Small multidrug resistance (SMR) (TC 2.A.7.1) family.</text>
</comment>
<sequence length="137" mass="14015">MRAPRPAPRQPAAAKVARGSHWAVLFASAGLEAVWAVALAESEGFTVFLPALVFCIASPLSMAGLGYAMLGIPVSIAYAVWTGLGAALTVSASVLLGTEQPSPLKLLFIAGIVACVIGLKAAGPAPPTPKRQPQLRD</sequence>
<evidence type="ECO:0000256" key="2">
    <source>
        <dbReference type="ARBA" id="ARBA00022448"/>
    </source>
</evidence>
<comment type="caution">
    <text evidence="9">The sequence shown here is derived from an EMBL/GenBank/DDBJ whole genome shotgun (WGS) entry which is preliminary data.</text>
</comment>
<protein>
    <submittedName>
        <fullName evidence="9">QacE family quaternary ammonium compound efflux SMR transporter</fullName>
    </submittedName>
</protein>
<evidence type="ECO:0000313" key="10">
    <source>
        <dbReference type="Proteomes" id="UP000238650"/>
    </source>
</evidence>
<name>A0A2S9QMQ5_9MICO</name>
<dbReference type="InterPro" id="IPR037185">
    <property type="entry name" value="EmrE-like"/>
</dbReference>
<dbReference type="PANTHER" id="PTHR30561:SF0">
    <property type="entry name" value="GUANIDINIUM EXPORTER"/>
    <property type="match status" value="1"/>
</dbReference>
<dbReference type="Pfam" id="PF00893">
    <property type="entry name" value="Multi_Drug_Res"/>
    <property type="match status" value="1"/>
</dbReference>
<dbReference type="AlphaFoldDB" id="A0A2S9QMQ5"/>
<reference evidence="9 10" key="1">
    <citation type="journal article" date="2017" name="New Microbes New Infect">
        <title>Genome sequence of 'Leucobacter massiliensis' sp. nov. isolated from human pharynx after travel to the 2014 Hajj.</title>
        <authorList>
            <person name="Leangapichart T."/>
            <person name="Gautret P."/>
            <person name="Nguyen T.T."/>
            <person name="Armstrong N."/>
            <person name="Rolain J.M."/>
        </authorList>
    </citation>
    <scope>NUCLEOTIDE SEQUENCE [LARGE SCALE GENOMIC DNA]</scope>
    <source>
        <strain evidence="9 10">122RC15</strain>
    </source>
</reference>
<dbReference type="OrthoDB" id="21828at2"/>
<evidence type="ECO:0000256" key="7">
    <source>
        <dbReference type="RuleBase" id="RU003942"/>
    </source>
</evidence>
<evidence type="ECO:0000256" key="4">
    <source>
        <dbReference type="ARBA" id="ARBA00022692"/>
    </source>
</evidence>
<dbReference type="GO" id="GO:0005886">
    <property type="term" value="C:plasma membrane"/>
    <property type="evidence" value="ECO:0007669"/>
    <property type="project" value="UniProtKB-SubCell"/>
</dbReference>
<dbReference type="EMBL" id="MWZD01000017">
    <property type="protein sequence ID" value="PRI10847.1"/>
    <property type="molecule type" value="Genomic_DNA"/>
</dbReference>
<keyword evidence="5 8" id="KW-1133">Transmembrane helix</keyword>
<feature type="transmembrane region" description="Helical" evidence="8">
    <location>
        <begin position="76"/>
        <end position="97"/>
    </location>
</feature>
<evidence type="ECO:0000256" key="1">
    <source>
        <dbReference type="ARBA" id="ARBA00004651"/>
    </source>
</evidence>
<comment type="subcellular location">
    <subcellularLocation>
        <location evidence="1 7">Cell membrane</location>
        <topology evidence="1 7">Multi-pass membrane protein</topology>
    </subcellularLocation>
</comment>
<dbReference type="InterPro" id="IPR000390">
    <property type="entry name" value="Small_drug/metabolite_transptr"/>
</dbReference>
<dbReference type="InterPro" id="IPR045324">
    <property type="entry name" value="Small_multidrug_res"/>
</dbReference>
<keyword evidence="10" id="KW-1185">Reference proteome</keyword>
<gene>
    <name evidence="9" type="ORF">B4915_08115</name>
</gene>
<accession>A0A2S9QMQ5</accession>
<keyword evidence="2" id="KW-0813">Transport</keyword>
<evidence type="ECO:0000256" key="5">
    <source>
        <dbReference type="ARBA" id="ARBA00022989"/>
    </source>
</evidence>
<evidence type="ECO:0000313" key="9">
    <source>
        <dbReference type="EMBL" id="PRI10847.1"/>
    </source>
</evidence>
<feature type="transmembrane region" description="Helical" evidence="8">
    <location>
        <begin position="47"/>
        <end position="70"/>
    </location>
</feature>
<feature type="transmembrane region" description="Helical" evidence="8">
    <location>
        <begin position="20"/>
        <end position="40"/>
    </location>
</feature>
<keyword evidence="4 7" id="KW-0812">Transmembrane</keyword>